<dbReference type="InterPro" id="IPR011009">
    <property type="entry name" value="Kinase-like_dom_sf"/>
</dbReference>
<dbReference type="SUPFAM" id="SSF56112">
    <property type="entry name" value="Protein kinase-like (PK-like)"/>
    <property type="match status" value="1"/>
</dbReference>
<dbReference type="Proteomes" id="UP001499910">
    <property type="component" value="Unassembled WGS sequence"/>
</dbReference>
<proteinExistence type="inferred from homology"/>
<evidence type="ECO:0000259" key="5">
    <source>
        <dbReference type="Pfam" id="PF03109"/>
    </source>
</evidence>
<dbReference type="GO" id="GO:0016301">
    <property type="term" value="F:kinase activity"/>
    <property type="evidence" value="ECO:0007669"/>
    <property type="project" value="UniProtKB-KW"/>
</dbReference>
<dbReference type="InterPro" id="IPR051409">
    <property type="entry name" value="Atypical_kinase_ADCK"/>
</dbReference>
<dbReference type="PANTHER" id="PTHR43851">
    <property type="match status" value="1"/>
</dbReference>
<accession>A0ABP9L4D3</accession>
<dbReference type="CDD" id="cd13970">
    <property type="entry name" value="ABC1_ADCK3"/>
    <property type="match status" value="1"/>
</dbReference>
<keyword evidence="6" id="KW-0418">Kinase</keyword>
<feature type="domain" description="ABC1 atypical kinase-like" evidence="5">
    <location>
        <begin position="136"/>
        <end position="375"/>
    </location>
</feature>
<dbReference type="Pfam" id="PF03109">
    <property type="entry name" value="ABC1"/>
    <property type="match status" value="1"/>
</dbReference>
<organism evidence="6 7">
    <name type="scientific">[Roseibacterium] beibuensis</name>
    <dbReference type="NCBI Taxonomy" id="1193142"/>
    <lineage>
        <taxon>Bacteria</taxon>
        <taxon>Pseudomonadati</taxon>
        <taxon>Pseudomonadota</taxon>
        <taxon>Alphaproteobacteria</taxon>
        <taxon>Rhodobacterales</taxon>
        <taxon>Roseobacteraceae</taxon>
        <taxon>Roseicyclus</taxon>
    </lineage>
</organism>
<keyword evidence="4" id="KW-0067">ATP-binding</keyword>
<gene>
    <name evidence="6" type="ORF">GCM10023209_13830</name>
</gene>
<evidence type="ECO:0000256" key="2">
    <source>
        <dbReference type="ARBA" id="ARBA00022679"/>
    </source>
</evidence>
<keyword evidence="3" id="KW-0547">Nucleotide-binding</keyword>
<protein>
    <submittedName>
        <fullName evidence="6">AarF/ABC1/UbiB kinase family protein</fullName>
    </submittedName>
</protein>
<sequence length="474" mass="52887">MQTERARAEMPHASRLATRTIAPRLVAWRNYHTSDEMSDKSNHSRSRAVPSSRLARMGRMGGLATGLAGGVAWGGARALARGERPRMDKLLLTPGNLTRVADKLSEMRGAAMKLGQLLSMETGDMLPPELADILGRLRQDAHFMPPKQLKTVLETAYGGDFRTKFRGFDTRPLAAASIGQVHRATAADGQALAIKLQYPGVRAAIDSDLDNVAALIRWSGLMPEGLDMAPLMEEARRQLHEEADYDREGRYLARFGALLADDDRFAVPRYREDLSGPDALAMSFEAAEPIETLADAPKPMRDRVISALIELTLRELFEFRLMQTDPNFANYRWRPETGQVVLLDFGASREISEEVSEGHRALMIAGVQRDREATMAALERLNFIKPDLADHHRDTILDMAEIGFDSMSGPFEFAGNDLADKMRRRGMEIGTERELWHIPPAETLFLQRKMGGLYLLGTRIGARVDLPTLMARYM</sequence>
<evidence type="ECO:0000256" key="3">
    <source>
        <dbReference type="ARBA" id="ARBA00022741"/>
    </source>
</evidence>
<keyword evidence="2" id="KW-0808">Transferase</keyword>
<name>A0ABP9L4D3_9RHOB</name>
<dbReference type="PANTHER" id="PTHR43851:SF3">
    <property type="entry name" value="COENZYME Q8"/>
    <property type="match status" value="1"/>
</dbReference>
<dbReference type="InterPro" id="IPR004147">
    <property type="entry name" value="ABC1_dom"/>
</dbReference>
<comment type="caution">
    <text evidence="6">The sequence shown here is derived from an EMBL/GenBank/DDBJ whole genome shotgun (WGS) entry which is preliminary data.</text>
</comment>
<keyword evidence="7" id="KW-1185">Reference proteome</keyword>
<dbReference type="EMBL" id="BAABHW010000002">
    <property type="protein sequence ID" value="GAA5070785.1"/>
    <property type="molecule type" value="Genomic_DNA"/>
</dbReference>
<evidence type="ECO:0000313" key="6">
    <source>
        <dbReference type="EMBL" id="GAA5070785.1"/>
    </source>
</evidence>
<evidence type="ECO:0000256" key="4">
    <source>
        <dbReference type="ARBA" id="ARBA00022840"/>
    </source>
</evidence>
<comment type="similarity">
    <text evidence="1">Belongs to the protein kinase superfamily. ADCK protein kinase family.</text>
</comment>
<reference evidence="7" key="1">
    <citation type="journal article" date="2019" name="Int. J. Syst. Evol. Microbiol.">
        <title>The Global Catalogue of Microorganisms (GCM) 10K type strain sequencing project: providing services to taxonomists for standard genome sequencing and annotation.</title>
        <authorList>
            <consortium name="The Broad Institute Genomics Platform"/>
            <consortium name="The Broad Institute Genome Sequencing Center for Infectious Disease"/>
            <person name="Wu L."/>
            <person name="Ma J."/>
        </authorList>
    </citation>
    <scope>NUCLEOTIDE SEQUENCE [LARGE SCALE GENOMIC DNA]</scope>
    <source>
        <strain evidence="7">JCM 18015</strain>
    </source>
</reference>
<evidence type="ECO:0000256" key="1">
    <source>
        <dbReference type="ARBA" id="ARBA00009670"/>
    </source>
</evidence>
<dbReference type="InterPro" id="IPR034646">
    <property type="entry name" value="ADCK3_dom"/>
</dbReference>
<evidence type="ECO:0000313" key="7">
    <source>
        <dbReference type="Proteomes" id="UP001499910"/>
    </source>
</evidence>